<feature type="compositionally biased region" description="Pro residues" evidence="3">
    <location>
        <begin position="217"/>
        <end position="227"/>
    </location>
</feature>
<evidence type="ECO:0000313" key="7">
    <source>
        <dbReference type="Proteomes" id="UP000440578"/>
    </source>
</evidence>
<gene>
    <name evidence="6" type="primary">Znf787</name>
    <name evidence="6" type="ORF">FJT64_008351</name>
</gene>
<feature type="region of interest" description="Disordered" evidence="3">
    <location>
        <begin position="115"/>
        <end position="252"/>
    </location>
</feature>
<dbReference type="PROSITE" id="PS00028">
    <property type="entry name" value="ZINC_FINGER_C2H2_1"/>
    <property type="match status" value="4"/>
</dbReference>
<feature type="domain" description="BTB" evidence="4">
    <location>
        <begin position="32"/>
        <end position="97"/>
    </location>
</feature>
<keyword evidence="2" id="KW-0479">Metal-binding</keyword>
<feature type="domain" description="C2H2-type" evidence="5">
    <location>
        <begin position="357"/>
        <end position="380"/>
    </location>
</feature>
<protein>
    <submittedName>
        <fullName evidence="6">Broad-complex core protein isoform 6</fullName>
    </submittedName>
</protein>
<proteinExistence type="predicted"/>
<dbReference type="InterPro" id="IPR036236">
    <property type="entry name" value="Znf_C2H2_sf"/>
</dbReference>
<dbReference type="Gene3D" id="3.30.710.10">
    <property type="entry name" value="Potassium Channel Kv1.1, Chain A"/>
    <property type="match status" value="1"/>
</dbReference>
<evidence type="ECO:0000259" key="4">
    <source>
        <dbReference type="PROSITE" id="PS50097"/>
    </source>
</evidence>
<dbReference type="Proteomes" id="UP000440578">
    <property type="component" value="Unassembled WGS sequence"/>
</dbReference>
<evidence type="ECO:0000259" key="5">
    <source>
        <dbReference type="PROSITE" id="PS50157"/>
    </source>
</evidence>
<dbReference type="Pfam" id="PF00651">
    <property type="entry name" value="BTB"/>
    <property type="match status" value="1"/>
</dbReference>
<feature type="compositionally biased region" description="Pro residues" evidence="3">
    <location>
        <begin position="234"/>
        <end position="248"/>
    </location>
</feature>
<keyword evidence="1" id="KW-0539">Nucleus</keyword>
<dbReference type="PANTHER" id="PTHR23110">
    <property type="entry name" value="BTB DOMAIN TRANSCRIPTION FACTOR"/>
    <property type="match status" value="1"/>
</dbReference>
<sequence length="502" mass="53687">MAASQKFCLKWNNFQNSVTSVFDSLRQDEELVDITLCCEGRKIKAHRMMLSACSPYFRDLFKDNPCQHPLFFLKDTSYVDIAAVIEFVYKGEVNVLQSQLASFLKTAELLQVKGLSGDEEVEDQVPRSQPPPAGRERPPDRPRLASGPPPPPPPVRQRPRESAEPPASPRLKRRRLSGSSGSRPGSPSAVSAAPPPPAAAAGPRDPAPDAMAGPPGAALPPPPPPPVSGADLAEPPPPQHEPPPPPQPAVGRQDYGIKVEKIDIADDDDDVSLEATLGQVSTFEASQFDGSDHSASSNDMAGLLSRVSEQGGGDLLAAGASGDDGASQGPFRCAECGAVYHHVNSYRCHVQMHRGRTQCHVCRRVFDRPTRLNEHLYWVHGVRGAYSPRGRAQRGAAGRGGHLPPHPPLPPPHADLRARGPVLSAVRGGSASSGGGLPCPDCGKVYANSGSLSQHRRIHSGATLCRLCGTGLSRVAHLRRHLITCHRLSMEQALVVMRGDDT</sequence>
<dbReference type="InterPro" id="IPR051095">
    <property type="entry name" value="Dros_DevTransReg"/>
</dbReference>
<dbReference type="GO" id="GO:0005634">
    <property type="term" value="C:nucleus"/>
    <property type="evidence" value="ECO:0007669"/>
    <property type="project" value="TreeGrafter"/>
</dbReference>
<dbReference type="SUPFAM" id="SSF57667">
    <property type="entry name" value="beta-beta-alpha zinc fingers"/>
    <property type="match status" value="2"/>
</dbReference>
<keyword evidence="2" id="KW-0863">Zinc-finger</keyword>
<feature type="compositionally biased region" description="Basic and acidic residues" evidence="3">
    <location>
        <begin position="134"/>
        <end position="143"/>
    </location>
</feature>
<feature type="compositionally biased region" description="Low complexity" evidence="3">
    <location>
        <begin position="177"/>
        <end position="192"/>
    </location>
</feature>
<dbReference type="SUPFAM" id="SSF54695">
    <property type="entry name" value="POZ domain"/>
    <property type="match status" value="1"/>
</dbReference>
<keyword evidence="7" id="KW-1185">Reference proteome</keyword>
<dbReference type="PROSITE" id="PS50157">
    <property type="entry name" value="ZINC_FINGER_C2H2_2"/>
    <property type="match status" value="3"/>
</dbReference>
<dbReference type="InterPro" id="IPR011333">
    <property type="entry name" value="SKP1/BTB/POZ_sf"/>
</dbReference>
<dbReference type="SMART" id="SM00355">
    <property type="entry name" value="ZnF_C2H2"/>
    <property type="match status" value="4"/>
</dbReference>
<feature type="compositionally biased region" description="Low complexity" evidence="3">
    <location>
        <begin position="199"/>
        <end position="216"/>
    </location>
</feature>
<dbReference type="GO" id="GO:0008270">
    <property type="term" value="F:zinc ion binding"/>
    <property type="evidence" value="ECO:0007669"/>
    <property type="project" value="UniProtKB-KW"/>
</dbReference>
<dbReference type="GO" id="GO:0006357">
    <property type="term" value="P:regulation of transcription by RNA polymerase II"/>
    <property type="evidence" value="ECO:0007669"/>
    <property type="project" value="TreeGrafter"/>
</dbReference>
<reference evidence="6 7" key="1">
    <citation type="submission" date="2019-07" db="EMBL/GenBank/DDBJ databases">
        <title>Draft genome assembly of a fouling barnacle, Amphibalanus amphitrite (Darwin, 1854): The first reference genome for Thecostraca.</title>
        <authorList>
            <person name="Kim W."/>
        </authorList>
    </citation>
    <scope>NUCLEOTIDE SEQUENCE [LARGE SCALE GENOMIC DNA]</scope>
    <source>
        <strain evidence="6">SNU_AA5</strain>
        <tissue evidence="6">Soma without cirri and trophi</tissue>
    </source>
</reference>
<dbReference type="GO" id="GO:0048666">
    <property type="term" value="P:neuron development"/>
    <property type="evidence" value="ECO:0007669"/>
    <property type="project" value="UniProtKB-ARBA"/>
</dbReference>
<dbReference type="SMART" id="SM00225">
    <property type="entry name" value="BTB"/>
    <property type="match status" value="1"/>
</dbReference>
<keyword evidence="2" id="KW-0862">Zinc</keyword>
<dbReference type="GO" id="GO:0003006">
    <property type="term" value="P:developmental process involved in reproduction"/>
    <property type="evidence" value="ECO:0007669"/>
    <property type="project" value="UniProtKB-ARBA"/>
</dbReference>
<feature type="compositionally biased region" description="Pro residues" evidence="3">
    <location>
        <begin position="404"/>
        <end position="413"/>
    </location>
</feature>
<feature type="compositionally biased region" description="Pro residues" evidence="3">
    <location>
        <begin position="147"/>
        <end position="156"/>
    </location>
</feature>
<evidence type="ECO:0000256" key="2">
    <source>
        <dbReference type="PROSITE-ProRule" id="PRU00042"/>
    </source>
</evidence>
<dbReference type="InterPro" id="IPR013087">
    <property type="entry name" value="Znf_C2H2_type"/>
</dbReference>
<feature type="region of interest" description="Disordered" evidence="3">
    <location>
        <begin position="389"/>
        <end position="414"/>
    </location>
</feature>
<dbReference type="CDD" id="cd18315">
    <property type="entry name" value="BTB_POZ_BAB-like"/>
    <property type="match status" value="1"/>
</dbReference>
<feature type="domain" description="C2H2-type" evidence="5">
    <location>
        <begin position="331"/>
        <end position="358"/>
    </location>
</feature>
<dbReference type="EMBL" id="VIIS01001714">
    <property type="protein sequence ID" value="KAF0293959.1"/>
    <property type="molecule type" value="Genomic_DNA"/>
</dbReference>
<organism evidence="6 7">
    <name type="scientific">Amphibalanus amphitrite</name>
    <name type="common">Striped barnacle</name>
    <name type="synonym">Balanus amphitrite</name>
    <dbReference type="NCBI Taxonomy" id="1232801"/>
    <lineage>
        <taxon>Eukaryota</taxon>
        <taxon>Metazoa</taxon>
        <taxon>Ecdysozoa</taxon>
        <taxon>Arthropoda</taxon>
        <taxon>Crustacea</taxon>
        <taxon>Multicrustacea</taxon>
        <taxon>Cirripedia</taxon>
        <taxon>Thoracica</taxon>
        <taxon>Thoracicalcarea</taxon>
        <taxon>Balanomorpha</taxon>
        <taxon>Balanoidea</taxon>
        <taxon>Balanidae</taxon>
        <taxon>Amphibalaninae</taxon>
        <taxon>Amphibalanus</taxon>
    </lineage>
</organism>
<dbReference type="OrthoDB" id="10261408at2759"/>
<dbReference type="Gene3D" id="3.30.160.60">
    <property type="entry name" value="Classic Zinc Finger"/>
    <property type="match status" value="2"/>
</dbReference>
<comment type="caution">
    <text evidence="6">The sequence shown here is derived from an EMBL/GenBank/DDBJ whole genome shotgun (WGS) entry which is preliminary data.</text>
</comment>
<dbReference type="GO" id="GO:0048513">
    <property type="term" value="P:animal organ development"/>
    <property type="evidence" value="ECO:0007669"/>
    <property type="project" value="UniProtKB-ARBA"/>
</dbReference>
<dbReference type="AlphaFoldDB" id="A0A6A4VLQ5"/>
<evidence type="ECO:0000256" key="1">
    <source>
        <dbReference type="ARBA" id="ARBA00023242"/>
    </source>
</evidence>
<name>A0A6A4VLQ5_AMPAM</name>
<dbReference type="PANTHER" id="PTHR23110:SF99">
    <property type="entry name" value="BROAD-COMPLEX CORE PROTEIN ISOFORM 6"/>
    <property type="match status" value="1"/>
</dbReference>
<feature type="domain" description="C2H2-type" evidence="5">
    <location>
        <begin position="437"/>
        <end position="464"/>
    </location>
</feature>
<dbReference type="Pfam" id="PF00096">
    <property type="entry name" value="zf-C2H2"/>
    <property type="match status" value="1"/>
</dbReference>
<dbReference type="InterPro" id="IPR000210">
    <property type="entry name" value="BTB/POZ_dom"/>
</dbReference>
<evidence type="ECO:0000256" key="3">
    <source>
        <dbReference type="SAM" id="MobiDB-lite"/>
    </source>
</evidence>
<accession>A0A6A4VLQ5</accession>
<evidence type="ECO:0000313" key="6">
    <source>
        <dbReference type="EMBL" id="KAF0293959.1"/>
    </source>
</evidence>
<dbReference type="PROSITE" id="PS50097">
    <property type="entry name" value="BTB"/>
    <property type="match status" value="1"/>
</dbReference>